<feature type="region of interest" description="Disordered" evidence="12">
    <location>
        <begin position="1"/>
        <end position="21"/>
    </location>
</feature>
<gene>
    <name evidence="14" type="ORF">NP493_109g05014</name>
</gene>
<keyword evidence="8 11" id="KW-0653">Protein transport</keyword>
<feature type="domain" description="Peptidase C54 catalytic" evidence="13">
    <location>
        <begin position="179"/>
        <end position="473"/>
    </location>
</feature>
<dbReference type="Pfam" id="PF03416">
    <property type="entry name" value="Peptidase_C54"/>
    <property type="match status" value="1"/>
</dbReference>
<comment type="caution">
    <text evidence="14">The sequence shown here is derived from an EMBL/GenBank/DDBJ whole genome shotgun (WGS) entry which is preliminary data.</text>
</comment>
<keyword evidence="5 11" id="KW-0645">Protease</keyword>
<evidence type="ECO:0000256" key="7">
    <source>
        <dbReference type="ARBA" id="ARBA00022807"/>
    </source>
</evidence>
<dbReference type="Proteomes" id="UP001209878">
    <property type="component" value="Unassembled WGS sequence"/>
</dbReference>
<keyword evidence="15" id="KW-1185">Reference proteome</keyword>
<dbReference type="EC" id="3.4.22.-" evidence="11"/>
<dbReference type="GO" id="GO:0004197">
    <property type="term" value="F:cysteine-type endopeptidase activity"/>
    <property type="evidence" value="ECO:0007669"/>
    <property type="project" value="TreeGrafter"/>
</dbReference>
<dbReference type="SUPFAM" id="SSF54001">
    <property type="entry name" value="Cysteine proteinases"/>
    <property type="match status" value="1"/>
</dbReference>
<evidence type="ECO:0000256" key="12">
    <source>
        <dbReference type="SAM" id="MobiDB-lite"/>
    </source>
</evidence>
<keyword evidence="3" id="KW-0813">Transport</keyword>
<dbReference type="GO" id="GO:0019786">
    <property type="term" value="F:protein-phosphatidylethanolamide deconjugating activity"/>
    <property type="evidence" value="ECO:0007669"/>
    <property type="project" value="InterPro"/>
</dbReference>
<dbReference type="InterPro" id="IPR046792">
    <property type="entry name" value="Peptidase_C54_cat"/>
</dbReference>
<dbReference type="EMBL" id="JAODUO010000109">
    <property type="protein sequence ID" value="KAK2189321.1"/>
    <property type="molecule type" value="Genomic_DNA"/>
</dbReference>
<dbReference type="PANTHER" id="PTHR22624">
    <property type="entry name" value="CYSTEINE PROTEASE ATG4"/>
    <property type="match status" value="1"/>
</dbReference>
<protein>
    <recommendedName>
        <fullName evidence="11">Cysteine protease</fullName>
        <ecNumber evidence="11">3.4.22.-</ecNumber>
    </recommendedName>
</protein>
<evidence type="ECO:0000313" key="15">
    <source>
        <dbReference type="Proteomes" id="UP001209878"/>
    </source>
</evidence>
<evidence type="ECO:0000256" key="2">
    <source>
        <dbReference type="ARBA" id="ARBA00010958"/>
    </source>
</evidence>
<comment type="subcellular location">
    <subcellularLocation>
        <location evidence="1 11">Cytoplasm</location>
    </subcellularLocation>
</comment>
<sequence length="537" mass="60123">MDDSDSDIDWSIIDDCQTEEGRDVQAGFDAESRMSRSLDFDFGDVDLAHYGAVSPSHHSLECSGVEANASSKPGRKSNGVSTPVTPTPEAEPTPGALAGTSKDMIATASPESNQGDKIATKLKSAWHNIRFELKGKLKTSLNLDSPLWLLGKQYHLPKTEDTQQQWYKVNGLTSVTPLEMFKRDFTSRLWFTYRKNFPVLHGAQLTSDVGWGCMIRTGQMLLAQGLLVHFLGRDWHWYQQQKKHEAGYHPQIIRFFGDQPIESCPFSLHKLVQIGLQLGASPEGQYVYIAMVHLSRDAMETAAETIPMLGQLCVYVAQDCTVYKQDVIDLCTRVSHPSRPSSAHSSSASSEYPGATCEHWKAVIILIPVRLGGTELNPIYIACLQVMLAHDMCLGIMGGKPKHSLFIIGFQDNDLVYLDPHFCQDMVDMRHATFPINTFHCTSPHKMSAAKLDPSCTIGFYCKTRADFERFVQDAQKMTSPPKKKSHYPMFAFAEGRNVDLGLNDQAANIADRRLRICYLDRNGSRKMKESDEYILL</sequence>
<proteinExistence type="inferred from homology"/>
<accession>A0AAD9P7C2</accession>
<dbReference type="GO" id="GO:0035973">
    <property type="term" value="P:aggrephagy"/>
    <property type="evidence" value="ECO:0007669"/>
    <property type="project" value="TreeGrafter"/>
</dbReference>
<evidence type="ECO:0000256" key="9">
    <source>
        <dbReference type="ARBA" id="ARBA00023006"/>
    </source>
</evidence>
<dbReference type="InterPro" id="IPR005078">
    <property type="entry name" value="Peptidase_C54"/>
</dbReference>
<comment type="catalytic activity">
    <reaction evidence="10">
        <text>[protein]-C-terminal L-amino acid-glycyl-phosphatidylethanolamide + H2O = [protein]-C-terminal L-amino acid-glycine + a 1,2-diacyl-sn-glycero-3-phosphoethanolamine</text>
        <dbReference type="Rhea" id="RHEA:67548"/>
        <dbReference type="Rhea" id="RHEA-COMP:17323"/>
        <dbReference type="Rhea" id="RHEA-COMP:17324"/>
        <dbReference type="ChEBI" id="CHEBI:15377"/>
        <dbReference type="ChEBI" id="CHEBI:64612"/>
        <dbReference type="ChEBI" id="CHEBI:172940"/>
        <dbReference type="ChEBI" id="CHEBI:172941"/>
    </reaction>
    <physiologicalReaction direction="left-to-right" evidence="10">
        <dbReference type="Rhea" id="RHEA:67549"/>
    </physiologicalReaction>
</comment>
<evidence type="ECO:0000313" key="14">
    <source>
        <dbReference type="EMBL" id="KAK2189321.1"/>
    </source>
</evidence>
<evidence type="ECO:0000256" key="5">
    <source>
        <dbReference type="ARBA" id="ARBA00022670"/>
    </source>
</evidence>
<evidence type="ECO:0000256" key="1">
    <source>
        <dbReference type="ARBA" id="ARBA00004496"/>
    </source>
</evidence>
<evidence type="ECO:0000256" key="10">
    <source>
        <dbReference type="ARBA" id="ARBA00029362"/>
    </source>
</evidence>
<reference evidence="14" key="1">
    <citation type="journal article" date="2023" name="Mol. Biol. Evol.">
        <title>Third-Generation Sequencing Reveals the Adaptive Role of the Epigenome in Three Deep-Sea Polychaetes.</title>
        <authorList>
            <person name="Perez M."/>
            <person name="Aroh O."/>
            <person name="Sun Y."/>
            <person name="Lan Y."/>
            <person name="Juniper S.K."/>
            <person name="Young C.R."/>
            <person name="Angers B."/>
            <person name="Qian P.Y."/>
        </authorList>
    </citation>
    <scope>NUCLEOTIDE SEQUENCE</scope>
    <source>
        <strain evidence="14">R07B-5</strain>
    </source>
</reference>
<dbReference type="GO" id="GO:0005737">
    <property type="term" value="C:cytoplasm"/>
    <property type="evidence" value="ECO:0007669"/>
    <property type="project" value="UniProtKB-SubCell"/>
</dbReference>
<keyword evidence="7" id="KW-0788">Thiol protease</keyword>
<evidence type="ECO:0000256" key="4">
    <source>
        <dbReference type="ARBA" id="ARBA00022490"/>
    </source>
</evidence>
<keyword evidence="9 11" id="KW-0072">Autophagy</keyword>
<feature type="region of interest" description="Disordered" evidence="12">
    <location>
        <begin position="63"/>
        <end position="98"/>
    </location>
</feature>
<evidence type="ECO:0000256" key="3">
    <source>
        <dbReference type="ARBA" id="ARBA00022448"/>
    </source>
</evidence>
<dbReference type="InterPro" id="IPR038765">
    <property type="entry name" value="Papain-like_cys_pep_sf"/>
</dbReference>
<comment type="similarity">
    <text evidence="2 11">Belongs to the peptidase C54 family.</text>
</comment>
<dbReference type="GO" id="GO:0015031">
    <property type="term" value="P:protein transport"/>
    <property type="evidence" value="ECO:0007669"/>
    <property type="project" value="UniProtKB-KW"/>
</dbReference>
<dbReference type="GO" id="GO:0016485">
    <property type="term" value="P:protein processing"/>
    <property type="evidence" value="ECO:0007669"/>
    <property type="project" value="TreeGrafter"/>
</dbReference>
<name>A0AAD9P7C2_RIDPI</name>
<dbReference type="GO" id="GO:0034727">
    <property type="term" value="P:piecemeal microautophagy of the nucleus"/>
    <property type="evidence" value="ECO:0007669"/>
    <property type="project" value="TreeGrafter"/>
</dbReference>
<evidence type="ECO:0000256" key="8">
    <source>
        <dbReference type="ARBA" id="ARBA00022927"/>
    </source>
</evidence>
<dbReference type="GO" id="GO:0000423">
    <property type="term" value="P:mitophagy"/>
    <property type="evidence" value="ECO:0007669"/>
    <property type="project" value="TreeGrafter"/>
</dbReference>
<comment type="function">
    <text evidence="11">Cysteine protease that plays a key role in autophagy by mediating both proteolytic activation and delipidation of ATG8 family proteins.</text>
</comment>
<keyword evidence="6 11" id="KW-0378">Hydrolase</keyword>
<evidence type="ECO:0000256" key="6">
    <source>
        <dbReference type="ARBA" id="ARBA00022801"/>
    </source>
</evidence>
<dbReference type="AlphaFoldDB" id="A0AAD9P7C2"/>
<organism evidence="14 15">
    <name type="scientific">Ridgeia piscesae</name>
    <name type="common">Tubeworm</name>
    <dbReference type="NCBI Taxonomy" id="27915"/>
    <lineage>
        <taxon>Eukaryota</taxon>
        <taxon>Metazoa</taxon>
        <taxon>Spiralia</taxon>
        <taxon>Lophotrochozoa</taxon>
        <taxon>Annelida</taxon>
        <taxon>Polychaeta</taxon>
        <taxon>Sedentaria</taxon>
        <taxon>Canalipalpata</taxon>
        <taxon>Sabellida</taxon>
        <taxon>Siboglinidae</taxon>
        <taxon>Ridgeia</taxon>
    </lineage>
</organism>
<keyword evidence="4 11" id="KW-0963">Cytoplasm</keyword>
<evidence type="ECO:0000259" key="13">
    <source>
        <dbReference type="Pfam" id="PF03416"/>
    </source>
</evidence>
<dbReference type="PANTHER" id="PTHR22624:SF52">
    <property type="entry name" value="CYSTEINE PROTEASE"/>
    <property type="match status" value="1"/>
</dbReference>
<evidence type="ECO:0000256" key="11">
    <source>
        <dbReference type="RuleBase" id="RU363115"/>
    </source>
</evidence>
<dbReference type="GO" id="GO:0000045">
    <property type="term" value="P:autophagosome assembly"/>
    <property type="evidence" value="ECO:0007669"/>
    <property type="project" value="TreeGrafter"/>
</dbReference>